<accession>A0A821KGN0</accession>
<name>A0A821KGN0_9BILA</name>
<dbReference type="AlphaFoldDB" id="A0A821KGN0"/>
<organism evidence="1 2">
    <name type="scientific">Rotaria socialis</name>
    <dbReference type="NCBI Taxonomy" id="392032"/>
    <lineage>
        <taxon>Eukaryota</taxon>
        <taxon>Metazoa</taxon>
        <taxon>Spiralia</taxon>
        <taxon>Gnathifera</taxon>
        <taxon>Rotifera</taxon>
        <taxon>Eurotatoria</taxon>
        <taxon>Bdelloidea</taxon>
        <taxon>Philodinida</taxon>
        <taxon>Philodinidae</taxon>
        <taxon>Rotaria</taxon>
    </lineage>
</organism>
<protein>
    <submittedName>
        <fullName evidence="1">Uncharacterized protein</fullName>
    </submittedName>
</protein>
<comment type="caution">
    <text evidence="1">The sequence shown here is derived from an EMBL/GenBank/DDBJ whole genome shotgun (WGS) entry which is preliminary data.</text>
</comment>
<proteinExistence type="predicted"/>
<reference evidence="1" key="1">
    <citation type="submission" date="2021-02" db="EMBL/GenBank/DDBJ databases">
        <authorList>
            <person name="Nowell W R."/>
        </authorList>
    </citation>
    <scope>NUCLEOTIDE SEQUENCE</scope>
</reference>
<dbReference type="EMBL" id="CAJOBR010003366">
    <property type="protein sequence ID" value="CAF4735416.1"/>
    <property type="molecule type" value="Genomic_DNA"/>
</dbReference>
<sequence>FGEMSYFQLINVLIILGSINYSYEFNIGNENLARYIRDASFKSDTQALLNDVFADQKQLEDKIKEAIRKDDDAIKSITHAIMLAADKMAEAGSQDIQSAQQWTTIKDELRQGINIIISAYRRYINLHRDICEAIENFTQSMISKYEDELSTIDEMTVPTLANNTVDTSSAAWARFMARFMHMLNYANVHRQTLQTATDCTGDLMTHTLAYRARIISPPALASRMIRVQLTQPDLSQYASRSFDLPCNAVNEFNGYQSCPYAIADATQQYANSICMN</sequence>
<evidence type="ECO:0000313" key="1">
    <source>
        <dbReference type="EMBL" id="CAF4735416.1"/>
    </source>
</evidence>
<gene>
    <name evidence="1" type="ORF">QYT958_LOCUS19879</name>
</gene>
<evidence type="ECO:0000313" key="2">
    <source>
        <dbReference type="Proteomes" id="UP000663848"/>
    </source>
</evidence>
<dbReference type="Proteomes" id="UP000663848">
    <property type="component" value="Unassembled WGS sequence"/>
</dbReference>
<feature type="non-terminal residue" evidence="1">
    <location>
        <position position="1"/>
    </location>
</feature>